<dbReference type="InterPro" id="IPR000415">
    <property type="entry name" value="Nitroreductase-like"/>
</dbReference>
<sequence length="221" mass="24063">MNVSDAISARRSIRGFKPDPVAPELLEKIFTTASLAPSNCNTQPWHIVVVSGQARIDLQTAIFAEMSAGKAPSPAFPPGDQGLTGDYKDRQYQCAFGYYGTMGIERHEKDKRFALMMKNWEFFGAPHVAFISMPTSMGPVNAIDVGIYLQTLMLVLVEHGLASCPQGALAFYPDEVKKIANIPEGNGIICGLSFGYEEVGAQINKVIMDRAPLADTVQFIS</sequence>
<reference evidence="8" key="1">
    <citation type="journal article" date="2019" name="Int. J. Syst. Evol. Microbiol.">
        <title>The Global Catalogue of Microorganisms (GCM) 10K type strain sequencing project: providing services to taxonomists for standard genome sequencing and annotation.</title>
        <authorList>
            <consortium name="The Broad Institute Genomics Platform"/>
            <consortium name="The Broad Institute Genome Sequencing Center for Infectious Disease"/>
            <person name="Wu L."/>
            <person name="Ma J."/>
        </authorList>
    </citation>
    <scope>NUCLEOTIDE SEQUENCE [LARGE SCALE GENOMIC DNA]</scope>
    <source>
        <strain evidence="8">JCM 17304</strain>
    </source>
</reference>
<gene>
    <name evidence="7" type="ORF">GCM10022414_03100</name>
</gene>
<comment type="similarity">
    <text evidence="2">Belongs to the nitroreductase family.</text>
</comment>
<proteinExistence type="inferred from homology"/>
<protein>
    <submittedName>
        <fullName evidence="7">Nitroreductase</fullName>
    </submittedName>
</protein>
<dbReference type="Gene3D" id="3.40.109.10">
    <property type="entry name" value="NADH Oxidase"/>
    <property type="match status" value="1"/>
</dbReference>
<comment type="cofactor">
    <cofactor evidence="1">
        <name>FMN</name>
        <dbReference type="ChEBI" id="CHEBI:58210"/>
    </cofactor>
</comment>
<keyword evidence="5" id="KW-0560">Oxidoreductase</keyword>
<evidence type="ECO:0000259" key="6">
    <source>
        <dbReference type="Pfam" id="PF00881"/>
    </source>
</evidence>
<dbReference type="InterPro" id="IPR029479">
    <property type="entry name" value="Nitroreductase"/>
</dbReference>
<feature type="domain" description="Nitroreductase" evidence="6">
    <location>
        <begin position="7"/>
        <end position="196"/>
    </location>
</feature>
<keyword evidence="4" id="KW-0288">FMN</keyword>
<evidence type="ECO:0000256" key="5">
    <source>
        <dbReference type="ARBA" id="ARBA00023002"/>
    </source>
</evidence>
<accession>A0ABP7W8Q0</accession>
<dbReference type="Pfam" id="PF00881">
    <property type="entry name" value="Nitroreductase"/>
    <property type="match status" value="1"/>
</dbReference>
<evidence type="ECO:0000256" key="3">
    <source>
        <dbReference type="ARBA" id="ARBA00022630"/>
    </source>
</evidence>
<evidence type="ECO:0000313" key="7">
    <source>
        <dbReference type="EMBL" id="GAA4083750.1"/>
    </source>
</evidence>
<dbReference type="RefSeq" id="WP_344931962.1">
    <property type="nucleotide sequence ID" value="NZ_BAABDM010000001.1"/>
</dbReference>
<dbReference type="SUPFAM" id="SSF55469">
    <property type="entry name" value="FMN-dependent nitroreductase-like"/>
    <property type="match status" value="1"/>
</dbReference>
<evidence type="ECO:0000313" key="8">
    <source>
        <dbReference type="Proteomes" id="UP001500392"/>
    </source>
</evidence>
<evidence type="ECO:0000256" key="2">
    <source>
        <dbReference type="ARBA" id="ARBA00007118"/>
    </source>
</evidence>
<evidence type="ECO:0000256" key="4">
    <source>
        <dbReference type="ARBA" id="ARBA00022643"/>
    </source>
</evidence>
<comment type="caution">
    <text evidence="7">The sequence shown here is derived from an EMBL/GenBank/DDBJ whole genome shotgun (WGS) entry which is preliminary data.</text>
</comment>
<dbReference type="CDD" id="cd02136">
    <property type="entry name" value="PnbA_NfnB-like"/>
    <property type="match status" value="1"/>
</dbReference>
<dbReference type="PANTHER" id="PTHR43673">
    <property type="entry name" value="NAD(P)H NITROREDUCTASE YDGI-RELATED"/>
    <property type="match status" value="1"/>
</dbReference>
<evidence type="ECO:0000256" key="1">
    <source>
        <dbReference type="ARBA" id="ARBA00001917"/>
    </source>
</evidence>
<dbReference type="Proteomes" id="UP001500392">
    <property type="component" value="Unassembled WGS sequence"/>
</dbReference>
<dbReference type="PANTHER" id="PTHR43673:SF2">
    <property type="entry name" value="NITROREDUCTASE"/>
    <property type="match status" value="1"/>
</dbReference>
<dbReference type="EMBL" id="BAABDM010000001">
    <property type="protein sequence ID" value="GAA4083750.1"/>
    <property type="molecule type" value="Genomic_DNA"/>
</dbReference>
<keyword evidence="3" id="KW-0285">Flavoprotein</keyword>
<organism evidence="7 8">
    <name type="scientific">Zhongshania borealis</name>
    <dbReference type="NCBI Taxonomy" id="889488"/>
    <lineage>
        <taxon>Bacteria</taxon>
        <taxon>Pseudomonadati</taxon>
        <taxon>Pseudomonadota</taxon>
        <taxon>Gammaproteobacteria</taxon>
        <taxon>Cellvibrionales</taxon>
        <taxon>Spongiibacteraceae</taxon>
        <taxon>Zhongshania</taxon>
    </lineage>
</organism>
<keyword evidence="8" id="KW-1185">Reference proteome</keyword>
<name>A0ABP7W8Q0_9GAMM</name>